<dbReference type="InterPro" id="IPR029063">
    <property type="entry name" value="SAM-dependent_MTases_sf"/>
</dbReference>
<dbReference type="PANTHER" id="PTHR47816:SF4">
    <property type="entry name" value="RIBOSOMAL RNA SMALL SUBUNIT METHYLTRANSFERASE C"/>
    <property type="match status" value="1"/>
</dbReference>
<proteinExistence type="predicted"/>
<evidence type="ECO:0000256" key="2">
    <source>
        <dbReference type="ARBA" id="ARBA00022679"/>
    </source>
</evidence>
<dbReference type="GO" id="GO:0032259">
    <property type="term" value="P:methylation"/>
    <property type="evidence" value="ECO:0007669"/>
    <property type="project" value="UniProtKB-KW"/>
</dbReference>
<dbReference type="Pfam" id="PF05175">
    <property type="entry name" value="MTS"/>
    <property type="match status" value="1"/>
</dbReference>
<dbReference type="SUPFAM" id="SSF53335">
    <property type="entry name" value="S-adenosyl-L-methionine-dependent methyltransferases"/>
    <property type="match status" value="1"/>
</dbReference>
<keyword evidence="2" id="KW-0808">Transferase</keyword>
<evidence type="ECO:0000313" key="5">
    <source>
        <dbReference type="Proteomes" id="UP000705983"/>
    </source>
</evidence>
<keyword evidence="5" id="KW-1185">Reference proteome</keyword>
<accession>A0ABS2TFL6</accession>
<dbReference type="RefSeq" id="WP_187996471.1">
    <property type="nucleotide sequence ID" value="NZ_JACEXG010000003.1"/>
</dbReference>
<dbReference type="InterPro" id="IPR046977">
    <property type="entry name" value="RsmC/RlmG"/>
</dbReference>
<gene>
    <name evidence="4" type="ORF">JVW63_05405</name>
</gene>
<dbReference type="EMBL" id="JAFFJS010000003">
    <property type="protein sequence ID" value="MBM9433132.1"/>
    <property type="molecule type" value="Genomic_DNA"/>
</dbReference>
<dbReference type="Proteomes" id="UP000705983">
    <property type="component" value="Unassembled WGS sequence"/>
</dbReference>
<comment type="caution">
    <text evidence="4">The sequence shown here is derived from an EMBL/GenBank/DDBJ whole genome shotgun (WGS) entry which is preliminary data.</text>
</comment>
<protein>
    <submittedName>
        <fullName evidence="4">Methyltransferase</fullName>
    </submittedName>
</protein>
<dbReference type="Gene3D" id="3.40.50.150">
    <property type="entry name" value="Vaccinia Virus protein VP39"/>
    <property type="match status" value="1"/>
</dbReference>
<organism evidence="4 5">
    <name type="scientific">Flaviflexus equikiangi</name>
    <dbReference type="NCBI Taxonomy" id="2758573"/>
    <lineage>
        <taxon>Bacteria</taxon>
        <taxon>Bacillati</taxon>
        <taxon>Actinomycetota</taxon>
        <taxon>Actinomycetes</taxon>
        <taxon>Actinomycetales</taxon>
        <taxon>Actinomycetaceae</taxon>
        <taxon>Flaviflexus</taxon>
    </lineage>
</organism>
<evidence type="ECO:0000259" key="3">
    <source>
        <dbReference type="Pfam" id="PF05175"/>
    </source>
</evidence>
<dbReference type="GO" id="GO:0008168">
    <property type="term" value="F:methyltransferase activity"/>
    <property type="evidence" value="ECO:0007669"/>
    <property type="project" value="UniProtKB-KW"/>
</dbReference>
<name>A0ABS2TFL6_9ACTO</name>
<dbReference type="InterPro" id="IPR007848">
    <property type="entry name" value="Small_mtfrase_dom"/>
</dbReference>
<evidence type="ECO:0000256" key="1">
    <source>
        <dbReference type="ARBA" id="ARBA00022603"/>
    </source>
</evidence>
<evidence type="ECO:0000313" key="4">
    <source>
        <dbReference type="EMBL" id="MBM9433132.1"/>
    </source>
</evidence>
<keyword evidence="1 4" id="KW-0489">Methyltransferase</keyword>
<feature type="domain" description="Methyltransferase small" evidence="3">
    <location>
        <begin position="28"/>
        <end position="194"/>
    </location>
</feature>
<sequence>MSDHYFSPEPTKPDIRRDYTFTIRGDQFTVATAGGVFSHDRIDKGTQVLLKYVDDPPAEGLLVDVGCGWGPITLALATASPNATVLAVDVNARARELTEANAQRAGLTNVIVATPEEGLAMAAERGVDAIWSNPPVRIGKPALQQLLLDWFEHLDGEASIVISKNLGADSLASWLDHQSFDVTRIGSSGGFRVLGVTGPRRQSPSA</sequence>
<dbReference type="PANTHER" id="PTHR47816">
    <property type="entry name" value="RIBOSOMAL RNA SMALL SUBUNIT METHYLTRANSFERASE C"/>
    <property type="match status" value="1"/>
</dbReference>
<reference evidence="5" key="1">
    <citation type="submission" date="2021-02" db="EMBL/GenBank/DDBJ databases">
        <title>Leucobacter sp. CX169.</title>
        <authorList>
            <person name="Cheng Y."/>
        </authorList>
    </citation>
    <scope>NUCLEOTIDE SEQUENCE [LARGE SCALE GENOMIC DNA]</scope>
    <source>
        <strain evidence="5">JY899</strain>
    </source>
</reference>
<dbReference type="CDD" id="cd02440">
    <property type="entry name" value="AdoMet_MTases"/>
    <property type="match status" value="1"/>
</dbReference>